<accession>A0ACA9KVV1</accession>
<name>A0ACA9KVV1_9GLOM</name>
<evidence type="ECO:0000313" key="1">
    <source>
        <dbReference type="EMBL" id="CAG8496048.1"/>
    </source>
</evidence>
<dbReference type="Proteomes" id="UP000789860">
    <property type="component" value="Unassembled WGS sequence"/>
</dbReference>
<evidence type="ECO:0000313" key="2">
    <source>
        <dbReference type="Proteomes" id="UP000789860"/>
    </source>
</evidence>
<sequence length="121" mass="14277">MDSVKHRFKERNTDIAVIPSRLTSHLQLLDVSLNKVFKAKVCHAYNQWMDEAIKEYTPTDSSIFDFGKVSGEKGRISIEEEEESNELSSESAEDKNNENDHERKYYEHYKSEERNYVNVWI</sequence>
<organism evidence="1 2">
    <name type="scientific">Scutellospora calospora</name>
    <dbReference type="NCBI Taxonomy" id="85575"/>
    <lineage>
        <taxon>Eukaryota</taxon>
        <taxon>Fungi</taxon>
        <taxon>Fungi incertae sedis</taxon>
        <taxon>Mucoromycota</taxon>
        <taxon>Glomeromycotina</taxon>
        <taxon>Glomeromycetes</taxon>
        <taxon>Diversisporales</taxon>
        <taxon>Gigasporaceae</taxon>
        <taxon>Scutellospora</taxon>
    </lineage>
</organism>
<gene>
    <name evidence="1" type="ORF">SCALOS_LOCUS3035</name>
</gene>
<comment type="caution">
    <text evidence="1">The sequence shown here is derived from an EMBL/GenBank/DDBJ whole genome shotgun (WGS) entry which is preliminary data.</text>
</comment>
<dbReference type="EMBL" id="CAJVPM010003036">
    <property type="protein sequence ID" value="CAG8496048.1"/>
    <property type="molecule type" value="Genomic_DNA"/>
</dbReference>
<reference evidence="1" key="1">
    <citation type="submission" date="2021-06" db="EMBL/GenBank/DDBJ databases">
        <authorList>
            <person name="Kallberg Y."/>
            <person name="Tangrot J."/>
            <person name="Rosling A."/>
        </authorList>
    </citation>
    <scope>NUCLEOTIDE SEQUENCE</scope>
    <source>
        <strain evidence="1">AU212A</strain>
    </source>
</reference>
<keyword evidence="2" id="KW-1185">Reference proteome</keyword>
<proteinExistence type="predicted"/>
<protein>
    <submittedName>
        <fullName evidence="1">2315_t:CDS:1</fullName>
    </submittedName>
</protein>